<proteinExistence type="predicted"/>
<keyword evidence="4" id="KW-1185">Reference proteome</keyword>
<protein>
    <submittedName>
        <fullName evidence="3">DUF3530 family protein</fullName>
    </submittedName>
</protein>
<dbReference type="Pfam" id="PF12048">
    <property type="entry name" value="DUF3530"/>
    <property type="match status" value="1"/>
</dbReference>
<feature type="region of interest" description="Disordered" evidence="1">
    <location>
        <begin position="42"/>
        <end position="62"/>
    </location>
</feature>
<sequence>MKLRITTGQRRPRIGRPSGGKRLLTVLMAAMLAVPVLAQEASDAPEAETDDTAEAASTMPRRAPVDARRLMISTGLGSRALAARYPDAAVWLQNSEGGDELALLEREQRAPAKGAVLILGAEGQSAASGLAGAMREALAARGWAAMTLGLPVGPGDGPPPAPASAQTGTQAAAEPDPDPTGGEAANPALAASGESSVIDVMAKEPVADLTGQYRERVASTLSAARSRLQQQGYQRVVLVGVGRAAMPVWREAQAANGRSAELVWIAPRFAADERQAWPASLEGQSDWQVLDLAPARAQPEVASQRAAVFRRQGIQGYQQQAVAMAALPTARDARQVVSRLVAWLQRED</sequence>
<dbReference type="InterPro" id="IPR022529">
    <property type="entry name" value="DUF3530"/>
</dbReference>
<organism evidence="3 4">
    <name type="scientific">Marinobacter xestospongiae</name>
    <dbReference type="NCBI Taxonomy" id="994319"/>
    <lineage>
        <taxon>Bacteria</taxon>
        <taxon>Pseudomonadati</taxon>
        <taxon>Pseudomonadota</taxon>
        <taxon>Gammaproteobacteria</taxon>
        <taxon>Pseudomonadales</taxon>
        <taxon>Marinobacteraceae</taxon>
        <taxon>Marinobacter</taxon>
    </lineage>
</organism>
<feature type="region of interest" description="Disordered" evidence="1">
    <location>
        <begin position="150"/>
        <end position="194"/>
    </location>
</feature>
<feature type="compositionally biased region" description="Acidic residues" evidence="1">
    <location>
        <begin position="43"/>
        <end position="53"/>
    </location>
</feature>
<comment type="caution">
    <text evidence="3">The sequence shown here is derived from an EMBL/GenBank/DDBJ whole genome shotgun (WGS) entry which is preliminary data.</text>
</comment>
<feature type="signal peptide" evidence="2">
    <location>
        <begin position="1"/>
        <end position="38"/>
    </location>
</feature>
<accession>A0ABU3VW73</accession>
<gene>
    <name evidence="3" type="ORF">RYS15_07520</name>
</gene>
<evidence type="ECO:0000313" key="3">
    <source>
        <dbReference type="EMBL" id="MDV2078528.1"/>
    </source>
</evidence>
<evidence type="ECO:0000313" key="4">
    <source>
        <dbReference type="Proteomes" id="UP001269819"/>
    </source>
</evidence>
<evidence type="ECO:0000256" key="2">
    <source>
        <dbReference type="SAM" id="SignalP"/>
    </source>
</evidence>
<evidence type="ECO:0000256" key="1">
    <source>
        <dbReference type="SAM" id="MobiDB-lite"/>
    </source>
</evidence>
<keyword evidence="2" id="KW-0732">Signal</keyword>
<dbReference type="Proteomes" id="UP001269819">
    <property type="component" value="Unassembled WGS sequence"/>
</dbReference>
<dbReference type="RefSeq" id="WP_316973281.1">
    <property type="nucleotide sequence ID" value="NZ_JAWIIJ010000004.1"/>
</dbReference>
<dbReference type="EMBL" id="JAWIIJ010000004">
    <property type="protein sequence ID" value="MDV2078528.1"/>
    <property type="molecule type" value="Genomic_DNA"/>
</dbReference>
<reference evidence="3 4" key="1">
    <citation type="submission" date="2023-10" db="EMBL/GenBank/DDBJ databases">
        <title>Characteristics and mechanism of a salt-tolerant marine origin heterotrophic nitrifying- aerobic denitrifying bacteria Marinobacter xestospongiae HN1.</title>
        <authorList>
            <person name="Qi R."/>
        </authorList>
    </citation>
    <scope>NUCLEOTIDE SEQUENCE [LARGE SCALE GENOMIC DNA]</scope>
    <source>
        <strain evidence="3 4">HN1</strain>
    </source>
</reference>
<feature type="chain" id="PRO_5047022851" evidence="2">
    <location>
        <begin position="39"/>
        <end position="348"/>
    </location>
</feature>
<name>A0ABU3VW73_9GAMM</name>